<dbReference type="InterPro" id="IPR034122">
    <property type="entry name" value="Retropepsin-like_bacterial"/>
</dbReference>
<dbReference type="Pfam" id="PF13650">
    <property type="entry name" value="Asp_protease_2"/>
    <property type="match status" value="1"/>
</dbReference>
<feature type="compositionally biased region" description="Polar residues" evidence="1">
    <location>
        <begin position="1"/>
        <end position="17"/>
    </location>
</feature>
<dbReference type="GO" id="GO:0004190">
    <property type="term" value="F:aspartic-type endopeptidase activity"/>
    <property type="evidence" value="ECO:0007669"/>
    <property type="project" value="InterPro"/>
</dbReference>
<comment type="caution">
    <text evidence="2">The sequence shown here is derived from an EMBL/GenBank/DDBJ whole genome shotgun (WGS) entry which is preliminary data.</text>
</comment>
<dbReference type="Proteomes" id="UP000054911">
    <property type="component" value="Unassembled WGS sequence"/>
</dbReference>
<evidence type="ECO:0000256" key="1">
    <source>
        <dbReference type="SAM" id="MobiDB-lite"/>
    </source>
</evidence>
<dbReference type="SUPFAM" id="SSF50630">
    <property type="entry name" value="Acid proteases"/>
    <property type="match status" value="1"/>
</dbReference>
<accession>A0A158BGQ8</accession>
<dbReference type="AlphaFoldDB" id="A0A158BGQ8"/>
<dbReference type="PROSITE" id="PS00141">
    <property type="entry name" value="ASP_PROTEASE"/>
    <property type="match status" value="1"/>
</dbReference>
<feature type="region of interest" description="Disordered" evidence="1">
    <location>
        <begin position="1"/>
        <end position="24"/>
    </location>
</feature>
<protein>
    <recommendedName>
        <fullName evidence="4">Aspartyl protease</fullName>
    </recommendedName>
</protein>
<evidence type="ECO:0000313" key="2">
    <source>
        <dbReference type="EMBL" id="SAK69241.1"/>
    </source>
</evidence>
<dbReference type="InterPro" id="IPR001969">
    <property type="entry name" value="Aspartic_peptidase_AS"/>
</dbReference>
<reference evidence="2" key="1">
    <citation type="submission" date="2016-01" db="EMBL/GenBank/DDBJ databases">
        <authorList>
            <person name="Peeters C."/>
        </authorList>
    </citation>
    <scope>NUCLEOTIDE SEQUENCE [LARGE SCALE GENOMIC DNA]</scope>
    <source>
        <strain evidence="2">LMG 29323</strain>
    </source>
</reference>
<name>A0A158BGQ8_9BURK</name>
<proteinExistence type="predicted"/>
<keyword evidence="3" id="KW-1185">Reference proteome</keyword>
<dbReference type="STRING" id="1777141.AWB80_03542"/>
<organism evidence="2 3">
    <name type="scientific">Caballeronia pedi</name>
    <dbReference type="NCBI Taxonomy" id="1777141"/>
    <lineage>
        <taxon>Bacteria</taxon>
        <taxon>Pseudomonadati</taxon>
        <taxon>Pseudomonadota</taxon>
        <taxon>Betaproteobacteria</taxon>
        <taxon>Burkholderiales</taxon>
        <taxon>Burkholderiaceae</taxon>
        <taxon>Caballeronia</taxon>
    </lineage>
</organism>
<evidence type="ECO:0000313" key="3">
    <source>
        <dbReference type="Proteomes" id="UP000054911"/>
    </source>
</evidence>
<dbReference type="GO" id="GO:0006508">
    <property type="term" value="P:proteolysis"/>
    <property type="evidence" value="ECO:0007669"/>
    <property type="project" value="InterPro"/>
</dbReference>
<dbReference type="CDD" id="cd05483">
    <property type="entry name" value="retropepsin_like_bacteria"/>
    <property type="match status" value="1"/>
</dbReference>
<dbReference type="EMBL" id="FCOE02000010">
    <property type="protein sequence ID" value="SAK69241.1"/>
    <property type="molecule type" value="Genomic_DNA"/>
</dbReference>
<sequence length="147" mass="15516">MISSPRATSNRPSQNCPSGYAVGQATFPRRSSDTIRVRASVDGTEGTFIVDTGASYVSLTSAFARRANIAGRGKLIHLQTANGMRDATLTQVKFVSLNGVTAANVPVAVDGRSGPSLGPDVDGLLGQSFLSRFDVRFGPAQWSITQR</sequence>
<evidence type="ECO:0008006" key="4">
    <source>
        <dbReference type="Google" id="ProtNLM"/>
    </source>
</evidence>
<gene>
    <name evidence="2" type="ORF">AWB80_03542</name>
</gene>
<dbReference type="Gene3D" id="2.40.70.10">
    <property type="entry name" value="Acid Proteases"/>
    <property type="match status" value="1"/>
</dbReference>
<dbReference type="InterPro" id="IPR021109">
    <property type="entry name" value="Peptidase_aspartic_dom_sf"/>
</dbReference>